<dbReference type="GO" id="GO:0042026">
    <property type="term" value="P:protein refolding"/>
    <property type="evidence" value="ECO:0007669"/>
    <property type="project" value="TreeGrafter"/>
</dbReference>
<reference evidence="10 11" key="1">
    <citation type="journal article" date="2016" name="Nat. Commun.">
        <title>Thousands of microbial genomes shed light on interconnected biogeochemical processes in an aquifer system.</title>
        <authorList>
            <person name="Anantharaman K."/>
            <person name="Brown C.T."/>
            <person name="Hug L.A."/>
            <person name="Sharon I."/>
            <person name="Castelle C.J."/>
            <person name="Probst A.J."/>
            <person name="Thomas B.C."/>
            <person name="Singh A."/>
            <person name="Wilkins M.J."/>
            <person name="Karaoz U."/>
            <person name="Brodie E.L."/>
            <person name="Williams K.H."/>
            <person name="Hubbard S.S."/>
            <person name="Banfield J.F."/>
        </authorList>
    </citation>
    <scope>NUCLEOTIDE SEQUENCE [LARGE SCALE GENOMIC DNA]</scope>
</reference>
<comment type="caution">
    <text evidence="10">The sequence shown here is derived from an EMBL/GenBank/DDBJ whole genome shotgun (WGS) entry which is preliminary data.</text>
</comment>
<protein>
    <recommendedName>
        <fullName evidence="6">Chaperone protein DnaJ</fullName>
    </recommendedName>
</protein>
<feature type="binding site" evidence="6">
    <location>
        <position position="202"/>
    </location>
    <ligand>
        <name>Zn(2+)</name>
        <dbReference type="ChEBI" id="CHEBI:29105"/>
        <label>2</label>
    </ligand>
</feature>
<dbReference type="InterPro" id="IPR002939">
    <property type="entry name" value="DnaJ_C"/>
</dbReference>
<proteinExistence type="inferred from homology"/>
<feature type="repeat" description="CXXCXGXG motif" evidence="6">
    <location>
        <begin position="173"/>
        <end position="180"/>
    </location>
</feature>
<keyword evidence="6" id="KW-0963">Cytoplasm</keyword>
<dbReference type="InterPro" id="IPR018253">
    <property type="entry name" value="DnaJ_domain_CS"/>
</dbReference>
<comment type="domain">
    <text evidence="6">The J domain is necessary and sufficient to stimulate DnaK ATPase activity. Zinc center 1 plays an important role in the autonomous, DnaK-independent chaperone activity of DnaJ. Zinc center 2 is essential for interaction with DnaK and for DnaJ activity.</text>
</comment>
<dbReference type="PANTHER" id="PTHR43096:SF52">
    <property type="entry name" value="DNAJ HOMOLOG 1, MITOCHONDRIAL-RELATED"/>
    <property type="match status" value="1"/>
</dbReference>
<feature type="binding site" evidence="6">
    <location>
        <position position="173"/>
    </location>
    <ligand>
        <name>Zn(2+)</name>
        <dbReference type="ChEBI" id="CHEBI:29105"/>
        <label>2</label>
    </ligand>
</feature>
<feature type="binding site" evidence="6">
    <location>
        <position position="216"/>
    </location>
    <ligand>
        <name>Zn(2+)</name>
        <dbReference type="ChEBI" id="CHEBI:29105"/>
        <label>1</label>
    </ligand>
</feature>
<keyword evidence="2 6" id="KW-0677">Repeat</keyword>
<dbReference type="GO" id="GO:0031072">
    <property type="term" value="F:heat shock protein binding"/>
    <property type="evidence" value="ECO:0007669"/>
    <property type="project" value="InterPro"/>
</dbReference>
<feature type="zinc finger region" description="CR-type" evidence="7">
    <location>
        <begin position="143"/>
        <end position="225"/>
    </location>
</feature>
<gene>
    <name evidence="6" type="primary">dnaJ</name>
    <name evidence="10" type="ORF">A3B92_04090</name>
</gene>
<comment type="function">
    <text evidence="6">Participates actively in the response to hyperosmotic and heat shock by preventing the aggregation of stress-denatured proteins and by disaggregating proteins, also in an autonomous, DnaK-independent fashion. Unfolded proteins bind initially to DnaJ; upon interaction with the DnaJ-bound protein, DnaK hydrolyzes its bound ATP, resulting in the formation of a stable complex. GrpE releases ADP from DnaK; ATP binding to DnaK triggers the release of the substrate protein, thus completing the reaction cycle. Several rounds of ATP-dependent interactions between DnaJ, DnaK and GrpE are required for fully efficient folding. Also involved, together with DnaK and GrpE, in the DNA replication of plasmids through activation of initiation proteins.</text>
</comment>
<dbReference type="PROSITE" id="PS00636">
    <property type="entry name" value="DNAJ_1"/>
    <property type="match status" value="1"/>
</dbReference>
<dbReference type="InterPro" id="IPR001305">
    <property type="entry name" value="HSP_DnaJ_Cys-rich_dom"/>
</dbReference>
<feature type="binding site" evidence="6">
    <location>
        <position position="156"/>
    </location>
    <ligand>
        <name>Zn(2+)</name>
        <dbReference type="ChEBI" id="CHEBI:29105"/>
        <label>1</label>
    </ligand>
</feature>
<comment type="subcellular location">
    <subcellularLocation>
        <location evidence="6">Cytoplasm</location>
    </subcellularLocation>
</comment>
<keyword evidence="3 6" id="KW-0863">Zinc-finger</keyword>
<dbReference type="Pfam" id="PF00684">
    <property type="entry name" value="DnaJ_CXXCXGXG"/>
    <property type="match status" value="1"/>
</dbReference>
<evidence type="ECO:0000259" key="8">
    <source>
        <dbReference type="PROSITE" id="PS50076"/>
    </source>
</evidence>
<dbReference type="GO" id="GO:0005524">
    <property type="term" value="F:ATP binding"/>
    <property type="evidence" value="ECO:0007669"/>
    <property type="project" value="InterPro"/>
</dbReference>
<evidence type="ECO:0000256" key="7">
    <source>
        <dbReference type="PROSITE-ProRule" id="PRU00546"/>
    </source>
</evidence>
<dbReference type="GO" id="GO:0006260">
    <property type="term" value="P:DNA replication"/>
    <property type="evidence" value="ECO:0007669"/>
    <property type="project" value="UniProtKB-KW"/>
</dbReference>
<comment type="similarity">
    <text evidence="6">Belongs to the DnaJ family.</text>
</comment>
<organism evidence="10 11">
    <name type="scientific">Candidatus Harrisonbacteria bacterium RIFCSPHIGHO2_02_FULL_42_16</name>
    <dbReference type="NCBI Taxonomy" id="1798404"/>
    <lineage>
        <taxon>Bacteria</taxon>
        <taxon>Candidatus Harrisoniibacteriota</taxon>
    </lineage>
</organism>
<feature type="binding site" evidence="6">
    <location>
        <position position="213"/>
    </location>
    <ligand>
        <name>Zn(2+)</name>
        <dbReference type="ChEBI" id="CHEBI:29105"/>
        <label>1</label>
    </ligand>
</feature>
<feature type="binding site" evidence="6">
    <location>
        <position position="176"/>
    </location>
    <ligand>
        <name>Zn(2+)</name>
        <dbReference type="ChEBI" id="CHEBI:29105"/>
        <label>2</label>
    </ligand>
</feature>
<dbReference type="Gene3D" id="2.10.230.10">
    <property type="entry name" value="Heat shock protein DnaJ, cysteine-rich domain"/>
    <property type="match status" value="1"/>
</dbReference>
<dbReference type="InterPro" id="IPR001623">
    <property type="entry name" value="DnaJ_domain"/>
</dbReference>
<accession>A0A1G1ZFK8</accession>
<dbReference type="STRING" id="1798404.A3B92_04090"/>
<dbReference type="CDD" id="cd10719">
    <property type="entry name" value="DnaJ_zf"/>
    <property type="match status" value="1"/>
</dbReference>
<evidence type="ECO:0000256" key="4">
    <source>
        <dbReference type="ARBA" id="ARBA00022833"/>
    </source>
</evidence>
<sequence>MAKDYYNLLGISKNASEDEIKKAYRRMAHKHHPDKAGGDEKKFKEINEAYQILSDSKKRAQYDRFGKAFDGAGGFGGFDFSQGQNGFDFGFGFDPSQMEDMGNLGDIFDAFFEGLGVKRRKTYQRGADLELAKEITLEDAFRGASSAIKFETSAQCAGCGGAGHEPKEGFTKCATCEGKGEIRETHQSFFGQFSQVRQCGKCRGQGQIPNKICGQCGGSGRVKAQKEIQVRIAPGISDGQLIKISGAGQAGERGAGSGDLYVRVRVKPHAVFKRNGDDLTIKKDLNMIDVLLGRKIELPVISGNKIKAEIPAGFNLRNPLKIANEGMPKLGGYGRGDLYAEFDIKVPKIDSKIRKALGD</sequence>
<dbReference type="SUPFAM" id="SSF46565">
    <property type="entry name" value="Chaperone J-domain"/>
    <property type="match status" value="1"/>
</dbReference>
<dbReference type="Gene3D" id="1.10.287.110">
    <property type="entry name" value="DnaJ domain"/>
    <property type="match status" value="1"/>
</dbReference>
<feature type="binding site" evidence="6">
    <location>
        <position position="199"/>
    </location>
    <ligand>
        <name>Zn(2+)</name>
        <dbReference type="ChEBI" id="CHEBI:29105"/>
        <label>2</label>
    </ligand>
</feature>
<comment type="subunit">
    <text evidence="6">Homodimer.</text>
</comment>
<dbReference type="Gene3D" id="2.60.260.20">
    <property type="entry name" value="Urease metallochaperone UreE, N-terminal domain"/>
    <property type="match status" value="2"/>
</dbReference>
<keyword evidence="5 6" id="KW-0143">Chaperone</keyword>
<dbReference type="Proteomes" id="UP000177960">
    <property type="component" value="Unassembled WGS sequence"/>
</dbReference>
<dbReference type="InterPro" id="IPR036410">
    <property type="entry name" value="HSP_DnaJ_Cys-rich_dom_sf"/>
</dbReference>
<evidence type="ECO:0000259" key="9">
    <source>
        <dbReference type="PROSITE" id="PS51188"/>
    </source>
</evidence>
<dbReference type="Pfam" id="PF01556">
    <property type="entry name" value="DnaJ_C"/>
    <property type="match status" value="1"/>
</dbReference>
<keyword evidence="4 6" id="KW-0862">Zinc</keyword>
<dbReference type="GO" id="GO:0051082">
    <property type="term" value="F:unfolded protein binding"/>
    <property type="evidence" value="ECO:0007669"/>
    <property type="project" value="UniProtKB-UniRule"/>
</dbReference>
<dbReference type="PANTHER" id="PTHR43096">
    <property type="entry name" value="DNAJ HOMOLOG 1, MITOCHONDRIAL-RELATED"/>
    <property type="match status" value="1"/>
</dbReference>
<feature type="repeat" description="CXXCXGXG motif" evidence="6">
    <location>
        <begin position="199"/>
        <end position="206"/>
    </location>
</feature>
<feature type="domain" description="CR-type" evidence="9">
    <location>
        <begin position="143"/>
        <end position="225"/>
    </location>
</feature>
<dbReference type="Pfam" id="PF00226">
    <property type="entry name" value="DnaJ"/>
    <property type="match status" value="1"/>
</dbReference>
<dbReference type="SUPFAM" id="SSF57938">
    <property type="entry name" value="DnaJ/Hsp40 cysteine-rich domain"/>
    <property type="match status" value="1"/>
</dbReference>
<name>A0A1G1ZFK8_9BACT</name>
<feature type="domain" description="J" evidence="8">
    <location>
        <begin position="4"/>
        <end position="66"/>
    </location>
</feature>
<feature type="repeat" description="CXXCXGXG motif" evidence="6">
    <location>
        <begin position="213"/>
        <end position="220"/>
    </location>
</feature>
<evidence type="ECO:0000256" key="6">
    <source>
        <dbReference type="HAMAP-Rule" id="MF_01152"/>
    </source>
</evidence>
<evidence type="ECO:0000256" key="5">
    <source>
        <dbReference type="ARBA" id="ARBA00023186"/>
    </source>
</evidence>
<keyword evidence="6" id="KW-0346">Stress response</keyword>
<dbReference type="SUPFAM" id="SSF49493">
    <property type="entry name" value="HSP40/DnaJ peptide-binding domain"/>
    <property type="match status" value="2"/>
</dbReference>
<evidence type="ECO:0000256" key="2">
    <source>
        <dbReference type="ARBA" id="ARBA00022737"/>
    </source>
</evidence>
<dbReference type="InterPro" id="IPR036869">
    <property type="entry name" value="J_dom_sf"/>
</dbReference>
<evidence type="ECO:0000256" key="1">
    <source>
        <dbReference type="ARBA" id="ARBA00022723"/>
    </source>
</evidence>
<dbReference type="SMART" id="SM00271">
    <property type="entry name" value="DnaJ"/>
    <property type="match status" value="1"/>
</dbReference>
<dbReference type="CDD" id="cd10747">
    <property type="entry name" value="DnaJ_C"/>
    <property type="match status" value="1"/>
</dbReference>
<dbReference type="PRINTS" id="PR00625">
    <property type="entry name" value="JDOMAIN"/>
</dbReference>
<keyword evidence="1 6" id="KW-0479">Metal-binding</keyword>
<comment type="cofactor">
    <cofactor evidence="6">
        <name>Zn(2+)</name>
        <dbReference type="ChEBI" id="CHEBI:29105"/>
    </cofactor>
    <text evidence="6">Binds 2 Zn(2+) ions per monomer.</text>
</comment>
<dbReference type="GO" id="GO:0009408">
    <property type="term" value="P:response to heat"/>
    <property type="evidence" value="ECO:0007669"/>
    <property type="project" value="InterPro"/>
</dbReference>
<dbReference type="CDD" id="cd06257">
    <property type="entry name" value="DnaJ"/>
    <property type="match status" value="1"/>
</dbReference>
<dbReference type="PROSITE" id="PS51188">
    <property type="entry name" value="ZF_CR"/>
    <property type="match status" value="1"/>
</dbReference>
<evidence type="ECO:0000313" key="10">
    <source>
        <dbReference type="EMBL" id="OGY63249.1"/>
    </source>
</evidence>
<dbReference type="EMBL" id="MHJG01000025">
    <property type="protein sequence ID" value="OGY63249.1"/>
    <property type="molecule type" value="Genomic_DNA"/>
</dbReference>
<dbReference type="InterPro" id="IPR012724">
    <property type="entry name" value="DnaJ"/>
</dbReference>
<dbReference type="InterPro" id="IPR008971">
    <property type="entry name" value="HSP40/DnaJ_pept-bd"/>
</dbReference>
<keyword evidence="6" id="KW-0235">DNA replication</keyword>
<dbReference type="HAMAP" id="MF_01152">
    <property type="entry name" value="DnaJ"/>
    <property type="match status" value="1"/>
</dbReference>
<feature type="binding site" evidence="6">
    <location>
        <position position="159"/>
    </location>
    <ligand>
        <name>Zn(2+)</name>
        <dbReference type="ChEBI" id="CHEBI:29105"/>
        <label>1</label>
    </ligand>
</feature>
<dbReference type="GO" id="GO:0005737">
    <property type="term" value="C:cytoplasm"/>
    <property type="evidence" value="ECO:0007669"/>
    <property type="project" value="UniProtKB-SubCell"/>
</dbReference>
<evidence type="ECO:0000313" key="11">
    <source>
        <dbReference type="Proteomes" id="UP000177960"/>
    </source>
</evidence>
<dbReference type="AlphaFoldDB" id="A0A1G1ZFK8"/>
<feature type="repeat" description="CXXCXGXG motif" evidence="6">
    <location>
        <begin position="156"/>
        <end position="163"/>
    </location>
</feature>
<evidence type="ECO:0000256" key="3">
    <source>
        <dbReference type="ARBA" id="ARBA00022771"/>
    </source>
</evidence>
<dbReference type="PROSITE" id="PS50076">
    <property type="entry name" value="DNAJ_2"/>
    <property type="match status" value="1"/>
</dbReference>
<dbReference type="GO" id="GO:0008270">
    <property type="term" value="F:zinc ion binding"/>
    <property type="evidence" value="ECO:0007669"/>
    <property type="project" value="UniProtKB-UniRule"/>
</dbReference>